<name>A0ACB8QUH3_9AGAM</name>
<evidence type="ECO:0000313" key="2">
    <source>
        <dbReference type="Proteomes" id="UP000814128"/>
    </source>
</evidence>
<protein>
    <submittedName>
        <fullName evidence="1">Membrane transporter</fullName>
    </submittedName>
</protein>
<reference evidence="1" key="1">
    <citation type="submission" date="2021-02" db="EMBL/GenBank/DDBJ databases">
        <authorList>
            <consortium name="DOE Joint Genome Institute"/>
            <person name="Ahrendt S."/>
            <person name="Looney B.P."/>
            <person name="Miyauchi S."/>
            <person name="Morin E."/>
            <person name="Drula E."/>
            <person name="Courty P.E."/>
            <person name="Chicoki N."/>
            <person name="Fauchery L."/>
            <person name="Kohler A."/>
            <person name="Kuo A."/>
            <person name="Labutti K."/>
            <person name="Pangilinan J."/>
            <person name="Lipzen A."/>
            <person name="Riley R."/>
            <person name="Andreopoulos W."/>
            <person name="He G."/>
            <person name="Johnson J."/>
            <person name="Barry K.W."/>
            <person name="Grigoriev I.V."/>
            <person name="Nagy L."/>
            <person name="Hibbett D."/>
            <person name="Henrissat B."/>
            <person name="Matheny P.B."/>
            <person name="Labbe J."/>
            <person name="Martin F."/>
        </authorList>
    </citation>
    <scope>NUCLEOTIDE SEQUENCE</scope>
    <source>
        <strain evidence="1">EC-137</strain>
    </source>
</reference>
<keyword evidence="2" id="KW-1185">Reference proteome</keyword>
<gene>
    <name evidence="1" type="ORF">K488DRAFT_68551</name>
</gene>
<dbReference type="Proteomes" id="UP000814128">
    <property type="component" value="Unassembled WGS sequence"/>
</dbReference>
<organism evidence="1 2">
    <name type="scientific">Vararia minispora EC-137</name>
    <dbReference type="NCBI Taxonomy" id="1314806"/>
    <lineage>
        <taxon>Eukaryota</taxon>
        <taxon>Fungi</taxon>
        <taxon>Dikarya</taxon>
        <taxon>Basidiomycota</taxon>
        <taxon>Agaricomycotina</taxon>
        <taxon>Agaricomycetes</taxon>
        <taxon>Russulales</taxon>
        <taxon>Lachnocladiaceae</taxon>
        <taxon>Vararia</taxon>
    </lineage>
</organism>
<reference evidence="1" key="2">
    <citation type="journal article" date="2022" name="New Phytol.">
        <title>Evolutionary transition to the ectomycorrhizal habit in the genomes of a hyperdiverse lineage of mushroom-forming fungi.</title>
        <authorList>
            <person name="Looney B."/>
            <person name="Miyauchi S."/>
            <person name="Morin E."/>
            <person name="Drula E."/>
            <person name="Courty P.E."/>
            <person name="Kohler A."/>
            <person name="Kuo A."/>
            <person name="LaButti K."/>
            <person name="Pangilinan J."/>
            <person name="Lipzen A."/>
            <person name="Riley R."/>
            <person name="Andreopoulos W."/>
            <person name="He G."/>
            <person name="Johnson J."/>
            <person name="Nolan M."/>
            <person name="Tritt A."/>
            <person name="Barry K.W."/>
            <person name="Grigoriev I.V."/>
            <person name="Nagy L.G."/>
            <person name="Hibbett D."/>
            <person name="Henrissat B."/>
            <person name="Matheny P.B."/>
            <person name="Labbe J."/>
            <person name="Martin F.M."/>
        </authorList>
    </citation>
    <scope>NUCLEOTIDE SEQUENCE</scope>
    <source>
        <strain evidence="1">EC-137</strain>
    </source>
</reference>
<proteinExistence type="predicted"/>
<dbReference type="EMBL" id="MU273487">
    <property type="protein sequence ID" value="KAI0035270.1"/>
    <property type="molecule type" value="Genomic_DNA"/>
</dbReference>
<evidence type="ECO:0000313" key="1">
    <source>
        <dbReference type="EMBL" id="KAI0035270.1"/>
    </source>
</evidence>
<comment type="caution">
    <text evidence="1">The sequence shown here is derived from an EMBL/GenBank/DDBJ whole genome shotgun (WGS) entry which is preliminary data.</text>
</comment>
<accession>A0ACB8QUH3</accession>
<sequence>MRSLVITILQNVMAQISLFIIVSSGSEYAKFLGGTETFSGLVLGIPLVFAGFALIPMVRYDGGSYKLPLLFACVASIFGTMLYGLAYKARFLYLILISRIVLGLSFISFMYNKRYCSDSRVVGMRRRTTLASWLVVGQATGFAVGPFAGGLLYKIGFGSEIFNGYTSPGWVMCGLWVAFSVVAALLFEDVPRNVHPTISNLIPLQPISDTPSKEQVTEIRRSFEEEPGRPDMITPDPSVLTPPPENYKPSWRQWGVIATMCWFAMTCFFVLGAWEANIPIYTAHAFGSSPFAAGNLIALGGLCTFPLLLANVRLARRMQDRHILAGGSMVGFIGLVVALGLLASDMMTYWTLFACWLFVAFGFNIATTVTVSLLSKQMPYHWNSRTSLFIQYSNYTGRVTGAVWGGAGVNIGMVNFVGLEIALLGMGVVMFMTFWRELKTKTG</sequence>